<reference evidence="1" key="1">
    <citation type="submission" date="2021-06" db="EMBL/GenBank/DDBJ databases">
        <authorList>
            <person name="Huq M.A."/>
        </authorList>
    </citation>
    <scope>NUCLEOTIDE SEQUENCE</scope>
    <source>
        <strain evidence="1">MAH-26</strain>
    </source>
</reference>
<organism evidence="1 2">
    <name type="scientific">Pinibacter aurantiacus</name>
    <dbReference type="NCBI Taxonomy" id="2851599"/>
    <lineage>
        <taxon>Bacteria</taxon>
        <taxon>Pseudomonadati</taxon>
        <taxon>Bacteroidota</taxon>
        <taxon>Chitinophagia</taxon>
        <taxon>Chitinophagales</taxon>
        <taxon>Chitinophagaceae</taxon>
        <taxon>Pinibacter</taxon>
    </lineage>
</organism>
<dbReference type="EMBL" id="JAHSPG010000013">
    <property type="protein sequence ID" value="MBV4358972.1"/>
    <property type="molecule type" value="Genomic_DNA"/>
</dbReference>
<comment type="caution">
    <text evidence="1">The sequence shown here is derived from an EMBL/GenBank/DDBJ whole genome shotgun (WGS) entry which is preliminary data.</text>
</comment>
<sequence length="105" mass="12263">MRKSFIRFITILMLLVFTQKMGLRLWLHNWYHTELANEKKDPLSSNEDKSFKCDCIDDFLMPLDEAPVFSLHVPTQKFTTIFSVYNPPFSSAEKLFCSLKGPPMV</sequence>
<protein>
    <submittedName>
        <fullName evidence="1">Uncharacterized protein</fullName>
    </submittedName>
</protein>
<dbReference type="Proteomes" id="UP000812270">
    <property type="component" value="Unassembled WGS sequence"/>
</dbReference>
<dbReference type="AlphaFoldDB" id="A0A9E2SCT6"/>
<name>A0A9E2SCT6_9BACT</name>
<keyword evidence="2" id="KW-1185">Reference proteome</keyword>
<gene>
    <name evidence="1" type="ORF">KTO63_17525</name>
</gene>
<evidence type="ECO:0000313" key="1">
    <source>
        <dbReference type="EMBL" id="MBV4358972.1"/>
    </source>
</evidence>
<accession>A0A9E2SCT6</accession>
<proteinExistence type="predicted"/>
<evidence type="ECO:0000313" key="2">
    <source>
        <dbReference type="Proteomes" id="UP000812270"/>
    </source>
</evidence>
<dbReference type="RefSeq" id="WP_217792765.1">
    <property type="nucleotide sequence ID" value="NZ_JAHSPG010000013.1"/>
</dbReference>